<dbReference type="InterPro" id="IPR005358">
    <property type="entry name" value="Puta_zinc/iron-chelating_dom"/>
</dbReference>
<protein>
    <recommendedName>
        <fullName evidence="2">YkgJ family cysteine cluster protein</fullName>
    </recommendedName>
</protein>
<evidence type="ECO:0008006" key="2">
    <source>
        <dbReference type="Google" id="ProtNLM"/>
    </source>
</evidence>
<organism evidence="1">
    <name type="scientific">uncultured Desulfovibrio sp</name>
    <dbReference type="NCBI Taxonomy" id="167968"/>
    <lineage>
        <taxon>Bacteria</taxon>
        <taxon>Pseudomonadati</taxon>
        <taxon>Thermodesulfobacteriota</taxon>
        <taxon>Desulfovibrionia</taxon>
        <taxon>Desulfovibrionales</taxon>
        <taxon>Desulfovibrionaceae</taxon>
        <taxon>Desulfovibrio</taxon>
        <taxon>environmental samples</taxon>
    </lineage>
</organism>
<reference evidence="1" key="1">
    <citation type="submission" date="2016-08" db="EMBL/GenBank/DDBJ databases">
        <authorList>
            <person name="Seilhamer J.J."/>
        </authorList>
    </citation>
    <scope>NUCLEOTIDE SEQUENCE</scope>
    <source>
        <strain evidence="1">86-1</strain>
    </source>
</reference>
<dbReference type="AlphaFoldDB" id="A0A212L3U4"/>
<dbReference type="EMBL" id="FMJC01000002">
    <property type="protein sequence ID" value="SCM72198.1"/>
    <property type="molecule type" value="Genomic_DNA"/>
</dbReference>
<gene>
    <name evidence="1" type="ORF">KL86DES1_20457</name>
</gene>
<accession>A0A212L3U4</accession>
<evidence type="ECO:0000313" key="1">
    <source>
        <dbReference type="EMBL" id="SCM72198.1"/>
    </source>
</evidence>
<dbReference type="Pfam" id="PF03692">
    <property type="entry name" value="CxxCxxCC"/>
    <property type="match status" value="1"/>
</dbReference>
<sequence length="271" mass="28930">MCQGFGPGGHAGFGGVMISQDMSSPLEAPVCRRCGMCCLRGGPTLMVDDASRLVSGALTLDSLVCLRKGEWARDDVRGGLWPLEQEHIKVAGLGGQAHPWRCRYYRDGSGCAIYAQRPVQCSALFCMDTTPLEDLLSGTPLMDRAEAFRILASEAHLPGFPALDAGTRALLPDLMAAHEEQSPAAPVLETAARLGFAPQGVQVHDAGAMDAEERQTLLAHLGETVRTEAAFRQLCVERAGVPEAILPFLLGRALRDLLAEVGLRPTAADEV</sequence>
<name>A0A212L3U4_9BACT</name>
<proteinExistence type="predicted"/>